<keyword evidence="3 5" id="KW-0418">Kinase</keyword>
<keyword evidence="5" id="KW-0479">Metal-binding</keyword>
<dbReference type="GO" id="GO:0005524">
    <property type="term" value="F:ATP binding"/>
    <property type="evidence" value="ECO:0007669"/>
    <property type="project" value="UniProtKB-KW"/>
</dbReference>
<dbReference type="InterPro" id="IPR043129">
    <property type="entry name" value="ATPase_NBD"/>
</dbReference>
<proteinExistence type="inferred from homology"/>
<organism evidence="7 8">
    <name type="scientific">Chaetoceros tenuissimus</name>
    <dbReference type="NCBI Taxonomy" id="426638"/>
    <lineage>
        <taxon>Eukaryota</taxon>
        <taxon>Sar</taxon>
        <taxon>Stramenopiles</taxon>
        <taxon>Ochrophyta</taxon>
        <taxon>Bacillariophyta</taxon>
        <taxon>Coscinodiscophyceae</taxon>
        <taxon>Chaetocerotophycidae</taxon>
        <taxon>Chaetocerotales</taxon>
        <taxon>Chaetocerotaceae</taxon>
        <taxon>Chaetoceros</taxon>
    </lineage>
</organism>
<evidence type="ECO:0000313" key="7">
    <source>
        <dbReference type="EMBL" id="GFH53513.1"/>
    </source>
</evidence>
<keyword evidence="1 5" id="KW-0808">Transferase</keyword>
<dbReference type="EMBL" id="BLLK01000047">
    <property type="protein sequence ID" value="GFH53513.1"/>
    <property type="molecule type" value="Genomic_DNA"/>
</dbReference>
<evidence type="ECO:0000256" key="3">
    <source>
        <dbReference type="ARBA" id="ARBA00022777"/>
    </source>
</evidence>
<evidence type="ECO:0000256" key="1">
    <source>
        <dbReference type="ARBA" id="ARBA00022679"/>
    </source>
</evidence>
<evidence type="ECO:0000256" key="5">
    <source>
        <dbReference type="HAMAP-Rule" id="MF_03131"/>
    </source>
</evidence>
<keyword evidence="4 5" id="KW-0067">ATP-binding</keyword>
<feature type="binding site" evidence="5">
    <location>
        <position position="135"/>
    </location>
    <ligand>
        <name>substrate</name>
    </ligand>
</feature>
<dbReference type="PROSITE" id="PS01075">
    <property type="entry name" value="ACETATE_KINASE_1"/>
    <property type="match status" value="1"/>
</dbReference>
<keyword evidence="5" id="KW-0460">Magnesium</keyword>
<dbReference type="GO" id="GO:0006083">
    <property type="term" value="P:acetate metabolic process"/>
    <property type="evidence" value="ECO:0007669"/>
    <property type="project" value="TreeGrafter"/>
</dbReference>
<evidence type="ECO:0000313" key="8">
    <source>
        <dbReference type="Proteomes" id="UP001054902"/>
    </source>
</evidence>
<comment type="pathway">
    <text evidence="5">Metabolic intermediate biosynthesis; acetyl-CoA biosynthesis; acetyl-CoA from acetate: step 1/2.</text>
</comment>
<dbReference type="GO" id="GO:0000287">
    <property type="term" value="F:magnesium ion binding"/>
    <property type="evidence" value="ECO:0007669"/>
    <property type="project" value="UniProtKB-UniRule"/>
</dbReference>
<dbReference type="GO" id="GO:0006085">
    <property type="term" value="P:acetyl-CoA biosynthetic process"/>
    <property type="evidence" value="ECO:0007669"/>
    <property type="project" value="UniProtKB-UniRule"/>
</dbReference>
<comment type="cofactor">
    <cofactor evidence="5">
        <name>Mg(2+)</name>
        <dbReference type="ChEBI" id="CHEBI:18420"/>
    </cofactor>
</comment>
<feature type="binding site" evidence="5">
    <location>
        <position position="438"/>
    </location>
    <ligand>
        <name>Mg(2+)</name>
        <dbReference type="ChEBI" id="CHEBI:18420"/>
    </ligand>
</feature>
<reference evidence="7 8" key="1">
    <citation type="journal article" date="2021" name="Sci. Rep.">
        <title>The genome of the diatom Chaetoceros tenuissimus carries an ancient integrated fragment of an extant virus.</title>
        <authorList>
            <person name="Hongo Y."/>
            <person name="Kimura K."/>
            <person name="Takaki Y."/>
            <person name="Yoshida Y."/>
            <person name="Baba S."/>
            <person name="Kobayashi G."/>
            <person name="Nagasaki K."/>
            <person name="Hano T."/>
            <person name="Tomaru Y."/>
        </authorList>
    </citation>
    <scope>NUCLEOTIDE SEQUENCE [LARGE SCALE GENOMIC DNA]</scope>
    <source>
        <strain evidence="7 8">NIES-3715</strain>
    </source>
</reference>
<dbReference type="PANTHER" id="PTHR21060">
    <property type="entry name" value="ACETATE KINASE"/>
    <property type="match status" value="1"/>
</dbReference>
<dbReference type="HAMAP" id="MF_00020">
    <property type="entry name" value="Acetate_kinase"/>
    <property type="match status" value="1"/>
</dbReference>
<gene>
    <name evidence="7" type="ORF">CTEN210_09989</name>
</gene>
<dbReference type="InterPro" id="IPR004372">
    <property type="entry name" value="Ac/propionate_kinase"/>
</dbReference>
<dbReference type="NCBIfam" id="TIGR00016">
    <property type="entry name" value="ackA"/>
    <property type="match status" value="1"/>
</dbReference>
<feature type="active site" description="Proton donor/acceptor" evidence="5">
    <location>
        <position position="193"/>
    </location>
</feature>
<dbReference type="PROSITE" id="PS01076">
    <property type="entry name" value="ACETATE_KINASE_2"/>
    <property type="match status" value="1"/>
</dbReference>
<dbReference type="PANTHER" id="PTHR21060:SF15">
    <property type="entry name" value="ACETATE KINASE-RELATED"/>
    <property type="match status" value="1"/>
</dbReference>
<feature type="binding site" evidence="5">
    <location>
        <position position="15"/>
    </location>
    <ligand>
        <name>ATP</name>
        <dbReference type="ChEBI" id="CHEBI:30616"/>
    </ligand>
</feature>
<feature type="site" description="Transition state stabilizer" evidence="5">
    <location>
        <position position="286"/>
    </location>
</feature>
<feature type="region of interest" description="Disordered" evidence="6">
    <location>
        <begin position="63"/>
        <end position="94"/>
    </location>
</feature>
<feature type="binding site" evidence="5">
    <location>
        <begin position="253"/>
        <end position="257"/>
    </location>
    <ligand>
        <name>ATP</name>
        <dbReference type="ChEBI" id="CHEBI:30616"/>
    </ligand>
</feature>
<keyword evidence="2 5" id="KW-0547">Nucleotide-binding</keyword>
<name>A0AAD3CWM3_9STRA</name>
<comment type="caution">
    <text evidence="7">The sequence shown here is derived from an EMBL/GenBank/DDBJ whole genome shotgun (WGS) entry which is preliminary data.</text>
</comment>
<feature type="site" description="Transition state stabilizer" evidence="5">
    <location>
        <position position="224"/>
    </location>
</feature>
<dbReference type="Gene3D" id="3.30.420.40">
    <property type="match status" value="2"/>
</dbReference>
<feature type="compositionally biased region" description="Polar residues" evidence="6">
    <location>
        <begin position="66"/>
        <end position="80"/>
    </location>
</feature>
<feature type="binding site" evidence="5">
    <location>
        <position position="8"/>
    </location>
    <ligand>
        <name>Mg(2+)</name>
        <dbReference type="ChEBI" id="CHEBI:18420"/>
    </ligand>
</feature>
<feature type="binding site" evidence="5">
    <location>
        <begin position="328"/>
        <end position="330"/>
    </location>
    <ligand>
        <name>ATP</name>
        <dbReference type="ChEBI" id="CHEBI:30616"/>
    </ligand>
</feature>
<dbReference type="GO" id="GO:0008776">
    <property type="term" value="F:acetate kinase activity"/>
    <property type="evidence" value="ECO:0007669"/>
    <property type="project" value="UniProtKB-UniRule"/>
</dbReference>
<dbReference type="SUPFAM" id="SSF53067">
    <property type="entry name" value="Actin-like ATPase domain"/>
    <property type="match status" value="2"/>
</dbReference>
<sequence length="451" mass="49507">MKTILVLNTGSSSVKASLYSIGSPNAKEPSKILTAHGEKINTEDSFINISILVSHIESIQRKDASKNSLHRSNSLQLTSRATHRQEDQDENESNVKKLLITEPNLSHKQAILCIINSIKEVYPNVIESVVAVGHRVVHGGDLFSDSTEVNDEILEKISSVSHLAPLHNPANIEGIKVARDIFHDNVKNVAVFDTAFHSTMPPYAYNYPLPKEYRDEGIRKYGFHGTSVKYVSQEASKILNSMNRNSKKMIIAHLGSGASVTAVVDGRSVDTTMGFSPLSGIMMGTRSGDVDPSIIPYAMKKWDKSEQDVMNDFNKKSGLMGVSDGYNDMRCVTERAAKGDSNALLAIEMFTYILSKHIAGLLISCCGEIDALVFTAGIGEHSACIRRLTIRRLSVLLGGMKVDDDKNEANGTKSNGIISCEDEENINRCVALVVPTDEEKMICEESEKFLK</sequence>
<protein>
    <recommendedName>
        <fullName evidence="5">Probable acetate kinase</fullName>
        <ecNumber evidence="5">2.7.2.1</ecNumber>
    </recommendedName>
    <alternativeName>
        <fullName evidence="5">Acetokinase</fullName>
    </alternativeName>
</protein>
<accession>A0AAD3CWM3</accession>
<dbReference type="EC" id="2.7.2.1" evidence="5"/>
<comment type="catalytic activity">
    <reaction evidence="5">
        <text>acetate + ATP = acetyl phosphate + ADP</text>
        <dbReference type="Rhea" id="RHEA:11352"/>
        <dbReference type="ChEBI" id="CHEBI:22191"/>
        <dbReference type="ChEBI" id="CHEBI:30089"/>
        <dbReference type="ChEBI" id="CHEBI:30616"/>
        <dbReference type="ChEBI" id="CHEBI:456216"/>
        <dbReference type="EC" id="2.7.2.1"/>
    </reaction>
</comment>
<evidence type="ECO:0000256" key="6">
    <source>
        <dbReference type="SAM" id="MobiDB-lite"/>
    </source>
</evidence>
<dbReference type="AlphaFoldDB" id="A0AAD3CWM3"/>
<keyword evidence="8" id="KW-1185">Reference proteome</keyword>
<dbReference type="InterPro" id="IPR023865">
    <property type="entry name" value="Aliphatic_acid_kinase_CS"/>
</dbReference>
<dbReference type="Pfam" id="PF00871">
    <property type="entry name" value="Acetate_kinase"/>
    <property type="match status" value="1"/>
</dbReference>
<dbReference type="Proteomes" id="UP001054902">
    <property type="component" value="Unassembled WGS sequence"/>
</dbReference>
<feature type="binding site" evidence="5">
    <location>
        <begin position="377"/>
        <end position="381"/>
    </location>
    <ligand>
        <name>ATP</name>
        <dbReference type="ChEBI" id="CHEBI:30616"/>
    </ligand>
</feature>
<evidence type="ECO:0000256" key="4">
    <source>
        <dbReference type="ARBA" id="ARBA00022840"/>
    </source>
</evidence>
<evidence type="ECO:0000256" key="2">
    <source>
        <dbReference type="ARBA" id="ARBA00022741"/>
    </source>
</evidence>
<comment type="similarity">
    <text evidence="5">Belongs to the acetokinase family.</text>
</comment>
<dbReference type="InterPro" id="IPR000890">
    <property type="entry name" value="Aliphatic_acid_kin_short-chain"/>
</dbReference>